<evidence type="ECO:0000313" key="2">
    <source>
        <dbReference type="Proteomes" id="UP000024376"/>
    </source>
</evidence>
<evidence type="ECO:0000313" key="1">
    <source>
        <dbReference type="EMBL" id="ETR98559.1"/>
    </source>
</evidence>
<proteinExistence type="predicted"/>
<gene>
    <name evidence="1" type="ORF">M419DRAFT_133529</name>
</gene>
<dbReference type="Proteomes" id="UP000024376">
    <property type="component" value="Unassembled WGS sequence"/>
</dbReference>
<dbReference type="EMBL" id="KI911162">
    <property type="protein sequence ID" value="ETR98559.1"/>
    <property type="molecule type" value="Genomic_DNA"/>
</dbReference>
<organism evidence="1 2">
    <name type="scientific">Hypocrea jecorina (strain ATCC 56765 / BCRC 32924 / NRRL 11460 / Rut C-30)</name>
    <name type="common">Trichoderma reesei</name>
    <dbReference type="NCBI Taxonomy" id="1344414"/>
    <lineage>
        <taxon>Eukaryota</taxon>
        <taxon>Fungi</taxon>
        <taxon>Dikarya</taxon>
        <taxon>Ascomycota</taxon>
        <taxon>Pezizomycotina</taxon>
        <taxon>Sordariomycetes</taxon>
        <taxon>Hypocreomycetidae</taxon>
        <taxon>Hypocreales</taxon>
        <taxon>Hypocreaceae</taxon>
        <taxon>Trichoderma</taxon>
    </lineage>
</organism>
<name>A0A024RZJ3_HYPJR</name>
<reference evidence="2" key="1">
    <citation type="journal article" date="2013" name="Ind. Biotechnol.">
        <title>Comparative genomics analysis of Trichoderma reesei strains.</title>
        <authorList>
            <person name="Koike H."/>
            <person name="Aerts A."/>
            <person name="LaButti K."/>
            <person name="Grigoriev I.V."/>
            <person name="Baker S.E."/>
        </authorList>
    </citation>
    <scope>NUCLEOTIDE SEQUENCE [LARGE SCALE GENOMIC DNA]</scope>
    <source>
        <strain evidence="2">ATCC 56765 / BCRC 32924 / NRRL 11460 / Rut C-30</strain>
    </source>
</reference>
<sequence>MSELKLMYKTNHGLKAYISHDPTGSGGGVHSCGAYLPRLVRIYSRFFAYIPWV</sequence>
<dbReference type="HOGENOM" id="CLU_3070371_0_0_1"/>
<dbReference type="AlphaFoldDB" id="A0A024RZJ3"/>
<dbReference type="KEGG" id="trr:M419DRAFT_133529"/>
<accession>A0A024RZJ3</accession>
<protein>
    <submittedName>
        <fullName evidence="1">Uncharacterized protein</fullName>
    </submittedName>
</protein>